<evidence type="ECO:0000313" key="3">
    <source>
        <dbReference type="Proteomes" id="UP000430079"/>
    </source>
</evidence>
<name>A0A640T7B6_9ACTN</name>
<dbReference type="Proteomes" id="UP000430079">
    <property type="component" value="Unassembled WGS sequence"/>
</dbReference>
<reference evidence="2 3" key="1">
    <citation type="submission" date="2019-12" db="EMBL/GenBank/DDBJ databases">
        <title>Whole genome shotgun sequence of Streptomyces hygroscopicus subsp. glebosus NBRC 13786.</title>
        <authorList>
            <person name="Ichikawa N."/>
            <person name="Kimura A."/>
            <person name="Kitahashi Y."/>
            <person name="Komaki H."/>
            <person name="Tamura T."/>
        </authorList>
    </citation>
    <scope>NUCLEOTIDE SEQUENCE [LARGE SCALE GENOMIC DNA]</scope>
    <source>
        <strain evidence="2 3">NBRC 13786</strain>
    </source>
</reference>
<organism evidence="2 3">
    <name type="scientific">Streptomyces glebosus</name>
    <dbReference type="NCBI Taxonomy" id="249580"/>
    <lineage>
        <taxon>Bacteria</taxon>
        <taxon>Bacillati</taxon>
        <taxon>Actinomycetota</taxon>
        <taxon>Actinomycetes</taxon>
        <taxon>Kitasatosporales</taxon>
        <taxon>Streptomycetaceae</taxon>
        <taxon>Streptomyces</taxon>
    </lineage>
</organism>
<gene>
    <name evidence="2" type="ORF">Sgleb_72450</name>
</gene>
<accession>A0A640T7B6</accession>
<feature type="compositionally biased region" description="Low complexity" evidence="1">
    <location>
        <begin position="92"/>
        <end position="101"/>
    </location>
</feature>
<protein>
    <submittedName>
        <fullName evidence="2">Uncharacterized protein</fullName>
    </submittedName>
</protein>
<sequence length="145" mass="15667">MEEFTQRHRGRLEAMPLRRARGPGLLAGGERVLLRILEFAEEARPGQARQALEQLAALHAEADTAIPREALHRLTLGSGAGGGPARREPGRARPGAGRPAGRCGGLGSGLRLGRWVSTNSLTHSIRVLLRRLPITPVALRERWAA</sequence>
<dbReference type="AlphaFoldDB" id="A0A640T7B6"/>
<evidence type="ECO:0000313" key="2">
    <source>
        <dbReference type="EMBL" id="GFE19198.1"/>
    </source>
</evidence>
<dbReference type="EMBL" id="BLIO01000001">
    <property type="protein sequence ID" value="GFE19198.1"/>
    <property type="molecule type" value="Genomic_DNA"/>
</dbReference>
<proteinExistence type="predicted"/>
<keyword evidence="3" id="KW-1185">Reference proteome</keyword>
<comment type="caution">
    <text evidence="2">The sequence shown here is derived from an EMBL/GenBank/DDBJ whole genome shotgun (WGS) entry which is preliminary data.</text>
</comment>
<evidence type="ECO:0000256" key="1">
    <source>
        <dbReference type="SAM" id="MobiDB-lite"/>
    </source>
</evidence>
<feature type="region of interest" description="Disordered" evidence="1">
    <location>
        <begin position="75"/>
        <end position="103"/>
    </location>
</feature>